<dbReference type="Proteomes" id="UP001431209">
    <property type="component" value="Unassembled WGS sequence"/>
</dbReference>
<keyword evidence="4 6" id="KW-0732">Signal</keyword>
<keyword evidence="5" id="KW-0325">Glycoprotein</keyword>
<keyword evidence="8" id="KW-1185">Reference proteome</keyword>
<comment type="caution">
    <text evidence="7">The sequence shown here is derived from an EMBL/GenBank/DDBJ whole genome shotgun (WGS) entry which is preliminary data.</text>
</comment>
<dbReference type="GO" id="GO:0016671">
    <property type="term" value="F:oxidoreductase activity, acting on a sulfur group of donors, disulfide as acceptor"/>
    <property type="evidence" value="ECO:0007669"/>
    <property type="project" value="InterPro"/>
</dbReference>
<organism evidence="7 8">
    <name type="scientific">Acrasis kona</name>
    <dbReference type="NCBI Taxonomy" id="1008807"/>
    <lineage>
        <taxon>Eukaryota</taxon>
        <taxon>Discoba</taxon>
        <taxon>Heterolobosea</taxon>
        <taxon>Tetramitia</taxon>
        <taxon>Eutetramitia</taxon>
        <taxon>Acrasidae</taxon>
        <taxon>Acrasis</taxon>
    </lineage>
</organism>
<dbReference type="AlphaFoldDB" id="A0AAW2ZGR0"/>
<dbReference type="InterPro" id="IPR004911">
    <property type="entry name" value="Interferon-induced_GILT"/>
</dbReference>
<evidence type="ECO:0000256" key="6">
    <source>
        <dbReference type="SAM" id="SignalP"/>
    </source>
</evidence>
<dbReference type="PANTHER" id="PTHR13234:SF8">
    <property type="entry name" value="GAMMA-INTERFERON-INDUCIBLE LYSOSOMAL THIOL REDUCTASE"/>
    <property type="match status" value="1"/>
</dbReference>
<sequence>MLKIVCLLLALTVICTAQNITVSLYYESHCPGCQSLIISDLTRLQNADGVKEIVNLRLIPYGNAREKEQGGKYVFTCQHGEKECEGNAIEQCLITTYGNTWSAFAEIVCLEKQFRSGAEGSRALSSCVQNKELLNKVKSCVTGDKINSIMHENAQETAQLQPPHKYVPWLVIDGQHVEDYGDDLLGYVCARYKGTKPAGCRRSNRANVCLNE</sequence>
<evidence type="ECO:0000313" key="7">
    <source>
        <dbReference type="EMBL" id="KAL0487995.1"/>
    </source>
</evidence>
<comment type="subcellular location">
    <subcellularLocation>
        <location evidence="1">Secreted</location>
    </subcellularLocation>
</comment>
<evidence type="ECO:0000256" key="2">
    <source>
        <dbReference type="ARBA" id="ARBA00005679"/>
    </source>
</evidence>
<gene>
    <name evidence="7" type="ORF">AKO1_008861</name>
</gene>
<evidence type="ECO:0000256" key="3">
    <source>
        <dbReference type="ARBA" id="ARBA00022525"/>
    </source>
</evidence>
<dbReference type="Pfam" id="PF03227">
    <property type="entry name" value="GILT"/>
    <property type="match status" value="1"/>
</dbReference>
<feature type="signal peptide" evidence="6">
    <location>
        <begin position="1"/>
        <end position="17"/>
    </location>
</feature>
<reference evidence="7 8" key="1">
    <citation type="submission" date="2024-03" db="EMBL/GenBank/DDBJ databases">
        <title>The Acrasis kona genome and developmental transcriptomes reveal deep origins of eukaryotic multicellular pathways.</title>
        <authorList>
            <person name="Sheikh S."/>
            <person name="Fu C.-J."/>
            <person name="Brown M.W."/>
            <person name="Baldauf S.L."/>
        </authorList>
    </citation>
    <scope>NUCLEOTIDE SEQUENCE [LARGE SCALE GENOMIC DNA]</scope>
    <source>
        <strain evidence="7 8">ATCC MYA-3509</strain>
    </source>
</reference>
<evidence type="ECO:0000256" key="4">
    <source>
        <dbReference type="ARBA" id="ARBA00022729"/>
    </source>
</evidence>
<proteinExistence type="inferred from homology"/>
<dbReference type="PANTHER" id="PTHR13234">
    <property type="entry name" value="GAMMA-INTERFERON INDUCIBLE LYSOSOMAL THIOL REDUCTASE GILT"/>
    <property type="match status" value="1"/>
</dbReference>
<dbReference type="GO" id="GO:0005576">
    <property type="term" value="C:extracellular region"/>
    <property type="evidence" value="ECO:0007669"/>
    <property type="project" value="UniProtKB-SubCell"/>
</dbReference>
<name>A0AAW2ZGR0_9EUKA</name>
<feature type="chain" id="PRO_5044002682" evidence="6">
    <location>
        <begin position="18"/>
        <end position="212"/>
    </location>
</feature>
<evidence type="ECO:0000313" key="8">
    <source>
        <dbReference type="Proteomes" id="UP001431209"/>
    </source>
</evidence>
<evidence type="ECO:0000256" key="5">
    <source>
        <dbReference type="ARBA" id="ARBA00023180"/>
    </source>
</evidence>
<protein>
    <submittedName>
        <fullName evidence="7">Lysosomal thiol reductase</fullName>
    </submittedName>
</protein>
<evidence type="ECO:0000256" key="1">
    <source>
        <dbReference type="ARBA" id="ARBA00004613"/>
    </source>
</evidence>
<comment type="similarity">
    <text evidence="2">Belongs to the GILT family.</text>
</comment>
<dbReference type="EMBL" id="JAOPGA020001391">
    <property type="protein sequence ID" value="KAL0487995.1"/>
    <property type="molecule type" value="Genomic_DNA"/>
</dbReference>
<keyword evidence="3" id="KW-0964">Secreted</keyword>
<accession>A0AAW2ZGR0</accession>